<keyword evidence="1" id="KW-0732">Signal</keyword>
<reference evidence="2 3" key="1">
    <citation type="journal article" date="2014" name="Agronomy (Basel)">
        <title>A Draft Genome Sequence for Ensete ventricosum, the Drought-Tolerant Tree Against Hunger.</title>
        <authorList>
            <person name="Harrison J."/>
            <person name="Moore K.A."/>
            <person name="Paszkiewicz K."/>
            <person name="Jones T."/>
            <person name="Grant M."/>
            <person name="Ambacheew D."/>
            <person name="Muzemil S."/>
            <person name="Studholme D.J."/>
        </authorList>
    </citation>
    <scope>NUCLEOTIDE SEQUENCE [LARGE SCALE GENOMIC DNA]</scope>
</reference>
<comment type="caution">
    <text evidence="2">The sequence shown here is derived from an EMBL/GenBank/DDBJ whole genome shotgun (WGS) entry which is preliminary data.</text>
</comment>
<evidence type="ECO:0000313" key="2">
    <source>
        <dbReference type="EMBL" id="RRT45226.1"/>
    </source>
</evidence>
<feature type="signal peptide" evidence="1">
    <location>
        <begin position="1"/>
        <end position="32"/>
    </location>
</feature>
<protein>
    <submittedName>
        <fullName evidence="2">Uncharacterized protein</fullName>
    </submittedName>
</protein>
<evidence type="ECO:0000256" key="1">
    <source>
        <dbReference type="SAM" id="SignalP"/>
    </source>
</evidence>
<dbReference type="EMBL" id="AMZH03015971">
    <property type="protein sequence ID" value="RRT45226.1"/>
    <property type="molecule type" value="Genomic_DNA"/>
</dbReference>
<dbReference type="AlphaFoldDB" id="A0A426Y0G1"/>
<dbReference type="Proteomes" id="UP000287651">
    <property type="component" value="Unassembled WGS sequence"/>
</dbReference>
<accession>A0A426Y0G1</accession>
<organism evidence="2 3">
    <name type="scientific">Ensete ventricosum</name>
    <name type="common">Abyssinian banana</name>
    <name type="synonym">Musa ensete</name>
    <dbReference type="NCBI Taxonomy" id="4639"/>
    <lineage>
        <taxon>Eukaryota</taxon>
        <taxon>Viridiplantae</taxon>
        <taxon>Streptophyta</taxon>
        <taxon>Embryophyta</taxon>
        <taxon>Tracheophyta</taxon>
        <taxon>Spermatophyta</taxon>
        <taxon>Magnoliopsida</taxon>
        <taxon>Liliopsida</taxon>
        <taxon>Zingiberales</taxon>
        <taxon>Musaceae</taxon>
        <taxon>Ensete</taxon>
    </lineage>
</organism>
<feature type="chain" id="PRO_5019254018" evidence="1">
    <location>
        <begin position="33"/>
        <end position="181"/>
    </location>
</feature>
<name>A0A426Y0G1_ENSVE</name>
<sequence length="181" mass="20234">MPGHTADGTHADCSMCAKLLLLLLLLEEPGKAKEVCMRPALVFKVVQPLLKLYGEYTVSSISSYLAPFPLPLAVRSSRTRISRCPAMPYVLSLSAERAHWHHHPMFSRMASRWIATRNSPSQKQSYPEKLSASAGVLLQSIVKRLRDDVPSLRAAVGVELYLMVDLRQLKIILIVEIDDLK</sequence>
<evidence type="ECO:0000313" key="3">
    <source>
        <dbReference type="Proteomes" id="UP000287651"/>
    </source>
</evidence>
<gene>
    <name evidence="2" type="ORF">B296_00032973</name>
</gene>
<proteinExistence type="predicted"/>